<proteinExistence type="predicted"/>
<dbReference type="Proteomes" id="UP000809829">
    <property type="component" value="Unassembled WGS sequence"/>
</dbReference>
<dbReference type="RefSeq" id="WP_205186247.1">
    <property type="nucleotide sequence ID" value="NZ_JAFBFC010000003.1"/>
</dbReference>
<organism evidence="1 2">
    <name type="scientific">Priestia iocasae</name>
    <dbReference type="NCBI Taxonomy" id="2291674"/>
    <lineage>
        <taxon>Bacteria</taxon>
        <taxon>Bacillati</taxon>
        <taxon>Bacillota</taxon>
        <taxon>Bacilli</taxon>
        <taxon>Bacillales</taxon>
        <taxon>Bacillaceae</taxon>
        <taxon>Priestia</taxon>
    </lineage>
</organism>
<dbReference type="Pfam" id="PF09388">
    <property type="entry name" value="SpoOE-like"/>
    <property type="match status" value="1"/>
</dbReference>
<keyword evidence="2" id="KW-1185">Reference proteome</keyword>
<dbReference type="InterPro" id="IPR053028">
    <property type="entry name" value="Spo0E-like_phosphatase"/>
</dbReference>
<comment type="caution">
    <text evidence="1">The sequence shown here is derived from an EMBL/GenBank/DDBJ whole genome shotgun (WGS) entry which is preliminary data.</text>
</comment>
<protein>
    <recommendedName>
        <fullName evidence="3">Aspartyl-phosphate phosphatase Spo0E family protein</fullName>
    </recommendedName>
</protein>
<gene>
    <name evidence="1" type="ORF">JOC83_001724</name>
</gene>
<dbReference type="PANTHER" id="PTHR41263">
    <property type="entry name" value="ASPARTYL-PHOSPHATE PHOSPHATASE YISI"/>
    <property type="match status" value="1"/>
</dbReference>
<evidence type="ECO:0000313" key="1">
    <source>
        <dbReference type="EMBL" id="MBM7702877.1"/>
    </source>
</evidence>
<dbReference type="EMBL" id="JAFBFC010000003">
    <property type="protein sequence ID" value="MBM7702877.1"/>
    <property type="molecule type" value="Genomic_DNA"/>
</dbReference>
<reference evidence="1 2" key="1">
    <citation type="submission" date="2021-01" db="EMBL/GenBank/DDBJ databases">
        <title>Genomic Encyclopedia of Type Strains, Phase IV (KMG-IV): sequencing the most valuable type-strain genomes for metagenomic binning, comparative biology and taxonomic classification.</title>
        <authorList>
            <person name="Goeker M."/>
        </authorList>
    </citation>
    <scope>NUCLEOTIDE SEQUENCE [LARGE SCALE GENOMIC DNA]</scope>
    <source>
        <strain evidence="1 2">DSM 104297</strain>
    </source>
</reference>
<dbReference type="InterPro" id="IPR037208">
    <property type="entry name" value="Spo0E-like_sf"/>
</dbReference>
<dbReference type="Gene3D" id="4.10.280.10">
    <property type="entry name" value="Helix-loop-helix DNA-binding domain"/>
    <property type="match status" value="1"/>
</dbReference>
<dbReference type="InterPro" id="IPR036638">
    <property type="entry name" value="HLH_DNA-bd_sf"/>
</dbReference>
<evidence type="ECO:0000313" key="2">
    <source>
        <dbReference type="Proteomes" id="UP000809829"/>
    </source>
</evidence>
<dbReference type="InterPro" id="IPR018540">
    <property type="entry name" value="Spo0E-like"/>
</dbReference>
<dbReference type="PANTHER" id="PTHR41263:SF1">
    <property type="entry name" value="ASPARTYL-PHOSPHATE PHOSPHATASE YISI"/>
    <property type="match status" value="1"/>
</dbReference>
<dbReference type="SUPFAM" id="SSF140500">
    <property type="entry name" value="BAS1536-like"/>
    <property type="match status" value="1"/>
</dbReference>
<accession>A0ABS2QV59</accession>
<name>A0ABS2QV59_9BACI</name>
<evidence type="ECO:0008006" key="3">
    <source>
        <dbReference type="Google" id="ProtNLM"/>
    </source>
</evidence>
<sequence>MSTLSAKIEKKRAQLLQLVSKYGFHHAQVIKCSQELDSLLNLFEKQKEMLSRKGLLD</sequence>